<dbReference type="Pfam" id="PF08240">
    <property type="entry name" value="ADH_N"/>
    <property type="match status" value="1"/>
</dbReference>
<dbReference type="InterPro" id="IPR047122">
    <property type="entry name" value="Trans-enoyl_RdTase-like"/>
</dbReference>
<dbReference type="InParanoid" id="A0A286U7I2"/>
<organism evidence="2 3">
    <name type="scientific">Pyrrhoderma noxium</name>
    <dbReference type="NCBI Taxonomy" id="2282107"/>
    <lineage>
        <taxon>Eukaryota</taxon>
        <taxon>Fungi</taxon>
        <taxon>Dikarya</taxon>
        <taxon>Basidiomycota</taxon>
        <taxon>Agaricomycotina</taxon>
        <taxon>Agaricomycetes</taxon>
        <taxon>Hymenochaetales</taxon>
        <taxon>Hymenochaetaceae</taxon>
        <taxon>Pyrrhoderma</taxon>
    </lineage>
</organism>
<dbReference type="STRING" id="2282107.A0A286U7I2"/>
<evidence type="ECO:0000313" key="2">
    <source>
        <dbReference type="EMBL" id="PAV15522.1"/>
    </source>
</evidence>
<dbReference type="SUPFAM" id="SSF51735">
    <property type="entry name" value="NAD(P)-binding Rossmann-fold domains"/>
    <property type="match status" value="1"/>
</dbReference>
<comment type="caution">
    <text evidence="2">The sequence shown here is derived from an EMBL/GenBank/DDBJ whole genome shotgun (WGS) entry which is preliminary data.</text>
</comment>
<dbReference type="PANTHER" id="PTHR45348:SF2">
    <property type="entry name" value="ZINC-TYPE ALCOHOL DEHYDROGENASE-LIKE PROTEIN C2E1P3.01"/>
    <property type="match status" value="1"/>
</dbReference>
<dbReference type="OrthoDB" id="10257049at2759"/>
<proteinExistence type="predicted"/>
<evidence type="ECO:0000313" key="3">
    <source>
        <dbReference type="Proteomes" id="UP000217199"/>
    </source>
</evidence>
<dbReference type="Gene3D" id="3.90.180.10">
    <property type="entry name" value="Medium-chain alcohol dehydrogenases, catalytic domain"/>
    <property type="match status" value="2"/>
</dbReference>
<dbReference type="Proteomes" id="UP000217199">
    <property type="component" value="Unassembled WGS sequence"/>
</dbReference>
<sequence length="331" mass="35400">MKAAVTTGRNDHNIVEIREIDIPKPGPNDILVKVMAAAANPTDWKTSTIWYPKEGNVLGCDYAGIIEAYGSSPNGAQAEYVVAPSVGALLIPDSWSFEEASQLSAGSFTACQMLYYALPLPMPSFSTSTSTPNPQPQTDVLIWGGSSSVGQAAVQLAHLSGLRVISTSSPRNFSLVKSLGADIVLPHSDPETISKIRALTGNKLKYALDTISEGSTPQQVADCIGDEGGVVSTALLYDSPRKDVEVRFVLAGMLMGIDLEVPFVRKADPEQHEFAKKASKLLTELLAKGLYKPGRIRVMPKGLASVNEGLELLRDGKVSGEKIVYRISDTP</sequence>
<dbReference type="AlphaFoldDB" id="A0A286U7I2"/>
<dbReference type="InterPro" id="IPR036291">
    <property type="entry name" value="NAD(P)-bd_dom_sf"/>
</dbReference>
<dbReference type="SMART" id="SM00829">
    <property type="entry name" value="PKS_ER"/>
    <property type="match status" value="1"/>
</dbReference>
<dbReference type="Pfam" id="PF00107">
    <property type="entry name" value="ADH_zinc_N"/>
    <property type="match status" value="1"/>
</dbReference>
<dbReference type="GO" id="GO:0016651">
    <property type="term" value="F:oxidoreductase activity, acting on NAD(P)H"/>
    <property type="evidence" value="ECO:0007669"/>
    <property type="project" value="InterPro"/>
</dbReference>
<keyword evidence="3" id="KW-1185">Reference proteome</keyword>
<accession>A0A286U7I2</accession>
<name>A0A286U7I2_9AGAM</name>
<protein>
    <submittedName>
        <fullName evidence="2">Zinc-binding oxidoreductase</fullName>
    </submittedName>
</protein>
<dbReference type="InterPro" id="IPR013149">
    <property type="entry name" value="ADH-like_C"/>
</dbReference>
<gene>
    <name evidence="2" type="ORF">PNOK_0928600</name>
</gene>
<reference evidence="2 3" key="1">
    <citation type="journal article" date="2017" name="Mol. Ecol.">
        <title>Comparative and population genomic landscape of Phellinus noxius: A hypervariable fungus causing root rot in trees.</title>
        <authorList>
            <person name="Chung C.L."/>
            <person name="Lee T.J."/>
            <person name="Akiba M."/>
            <person name="Lee H.H."/>
            <person name="Kuo T.H."/>
            <person name="Liu D."/>
            <person name="Ke H.M."/>
            <person name="Yokoi T."/>
            <person name="Roa M.B."/>
            <person name="Lu M.J."/>
            <person name="Chang Y.Y."/>
            <person name="Ann P.J."/>
            <person name="Tsai J.N."/>
            <person name="Chen C.Y."/>
            <person name="Tzean S.S."/>
            <person name="Ota Y."/>
            <person name="Hattori T."/>
            <person name="Sahashi N."/>
            <person name="Liou R.F."/>
            <person name="Kikuchi T."/>
            <person name="Tsai I.J."/>
        </authorList>
    </citation>
    <scope>NUCLEOTIDE SEQUENCE [LARGE SCALE GENOMIC DNA]</scope>
    <source>
        <strain evidence="2 3">FFPRI411160</strain>
    </source>
</reference>
<dbReference type="InterPro" id="IPR020843">
    <property type="entry name" value="ER"/>
</dbReference>
<dbReference type="FunCoup" id="A0A286U7I2">
    <property type="interactions" value="10"/>
</dbReference>
<dbReference type="SUPFAM" id="SSF50129">
    <property type="entry name" value="GroES-like"/>
    <property type="match status" value="1"/>
</dbReference>
<dbReference type="Gene3D" id="3.40.50.720">
    <property type="entry name" value="NAD(P)-binding Rossmann-like Domain"/>
    <property type="match status" value="1"/>
</dbReference>
<dbReference type="PANTHER" id="PTHR45348">
    <property type="entry name" value="HYPOTHETICAL OXIDOREDUCTASE (EUROFUNG)"/>
    <property type="match status" value="1"/>
</dbReference>
<dbReference type="InterPro" id="IPR013154">
    <property type="entry name" value="ADH-like_N"/>
</dbReference>
<dbReference type="InterPro" id="IPR011032">
    <property type="entry name" value="GroES-like_sf"/>
</dbReference>
<dbReference type="EMBL" id="NBII01000010">
    <property type="protein sequence ID" value="PAV15522.1"/>
    <property type="molecule type" value="Genomic_DNA"/>
</dbReference>
<feature type="domain" description="Enoyl reductase (ER)" evidence="1">
    <location>
        <begin position="8"/>
        <end position="324"/>
    </location>
</feature>
<evidence type="ECO:0000259" key="1">
    <source>
        <dbReference type="SMART" id="SM00829"/>
    </source>
</evidence>
<dbReference type="CDD" id="cd08249">
    <property type="entry name" value="enoyl_reductase_like"/>
    <property type="match status" value="1"/>
</dbReference>